<dbReference type="STRING" id="658167.SAMN04488135_1278"/>
<dbReference type="InterPro" id="IPR029439">
    <property type="entry name" value="Wzt_C"/>
</dbReference>
<keyword evidence="4" id="KW-0547">Nucleotide-binding</keyword>
<evidence type="ECO:0000313" key="7">
    <source>
        <dbReference type="EMBL" id="SHI49238.1"/>
    </source>
</evidence>
<comment type="similarity">
    <text evidence="1">Belongs to the ABC transporter superfamily.</text>
</comment>
<keyword evidence="3" id="KW-1003">Cell membrane</keyword>
<dbReference type="InterPro" id="IPR027417">
    <property type="entry name" value="P-loop_NTPase"/>
</dbReference>
<dbReference type="CDD" id="cd10147">
    <property type="entry name" value="Wzt_C-like"/>
    <property type="match status" value="1"/>
</dbReference>
<dbReference type="GO" id="GO:0016020">
    <property type="term" value="C:membrane"/>
    <property type="evidence" value="ECO:0007669"/>
    <property type="project" value="InterPro"/>
</dbReference>
<dbReference type="InterPro" id="IPR050683">
    <property type="entry name" value="Bact_Polysacc_Export_ATP-bd"/>
</dbReference>
<gene>
    <name evidence="7" type="ORF">SAMN04488135_1278</name>
</gene>
<evidence type="ECO:0000259" key="6">
    <source>
        <dbReference type="PROSITE" id="PS50893"/>
    </source>
</evidence>
<evidence type="ECO:0000256" key="5">
    <source>
        <dbReference type="ARBA" id="ARBA00022840"/>
    </source>
</evidence>
<protein>
    <submittedName>
        <fullName evidence="7">Lipopolysaccharide transport system ATP-binding protein</fullName>
    </submittedName>
</protein>
<evidence type="ECO:0000256" key="1">
    <source>
        <dbReference type="ARBA" id="ARBA00005417"/>
    </source>
</evidence>
<dbReference type="OrthoDB" id="9778870at2"/>
<name>A0A1M6BKY7_9BURK</name>
<dbReference type="PANTHER" id="PTHR46743:SF2">
    <property type="entry name" value="TEICHOIC ACIDS EXPORT ATP-BINDING PROTEIN TAGH"/>
    <property type="match status" value="1"/>
</dbReference>
<keyword evidence="3" id="KW-0472">Membrane</keyword>
<dbReference type="GO" id="GO:0005524">
    <property type="term" value="F:ATP binding"/>
    <property type="evidence" value="ECO:0007669"/>
    <property type="project" value="UniProtKB-KW"/>
</dbReference>
<dbReference type="InterPro" id="IPR015860">
    <property type="entry name" value="ABC_transpr_TagH-like"/>
</dbReference>
<dbReference type="CDD" id="cd03220">
    <property type="entry name" value="ABC_KpsT_Wzt"/>
    <property type="match status" value="1"/>
</dbReference>
<dbReference type="Gene3D" id="2.70.50.60">
    <property type="entry name" value="abc- transporter (atp binding component) like domain"/>
    <property type="match status" value="1"/>
</dbReference>
<dbReference type="InterPro" id="IPR017871">
    <property type="entry name" value="ABC_transporter-like_CS"/>
</dbReference>
<proteinExistence type="inferred from homology"/>
<reference evidence="7 8" key="1">
    <citation type="submission" date="2016-11" db="EMBL/GenBank/DDBJ databases">
        <authorList>
            <person name="Jaros S."/>
            <person name="Januszkiewicz K."/>
            <person name="Wedrychowicz H."/>
        </authorList>
    </citation>
    <scope>NUCLEOTIDE SEQUENCE [LARGE SCALE GENOMIC DNA]</scope>
    <source>
        <strain evidence="7 8">CGMCC 1.10190</strain>
    </source>
</reference>
<dbReference type="PANTHER" id="PTHR46743">
    <property type="entry name" value="TEICHOIC ACIDS EXPORT ATP-BINDING PROTEIN TAGH"/>
    <property type="match status" value="1"/>
</dbReference>
<dbReference type="Proteomes" id="UP000184226">
    <property type="component" value="Unassembled WGS sequence"/>
</dbReference>
<evidence type="ECO:0000256" key="4">
    <source>
        <dbReference type="ARBA" id="ARBA00022741"/>
    </source>
</evidence>
<dbReference type="EMBL" id="FQXE01000027">
    <property type="protein sequence ID" value="SHI49238.1"/>
    <property type="molecule type" value="Genomic_DNA"/>
</dbReference>
<keyword evidence="5 7" id="KW-0067">ATP-binding</keyword>
<evidence type="ECO:0000256" key="2">
    <source>
        <dbReference type="ARBA" id="ARBA00022448"/>
    </source>
</evidence>
<dbReference type="GO" id="GO:0140359">
    <property type="term" value="F:ABC-type transporter activity"/>
    <property type="evidence" value="ECO:0007669"/>
    <property type="project" value="InterPro"/>
</dbReference>
<keyword evidence="8" id="KW-1185">Reference proteome</keyword>
<feature type="domain" description="ABC transporter" evidence="6">
    <location>
        <begin position="4"/>
        <end position="245"/>
    </location>
</feature>
<keyword evidence="2" id="KW-0813">Transport</keyword>
<dbReference type="PROSITE" id="PS00211">
    <property type="entry name" value="ABC_TRANSPORTER_1"/>
    <property type="match status" value="1"/>
</dbReference>
<dbReference type="SMART" id="SM00382">
    <property type="entry name" value="AAA"/>
    <property type="match status" value="1"/>
</dbReference>
<dbReference type="RefSeq" id="WP_073110169.1">
    <property type="nucleotide sequence ID" value="NZ_FQXE01000027.1"/>
</dbReference>
<sequence length="411" mass="45035">MGSIKVRNLGKAYKQYSTRWGRLAEWISPGKKSHHALKWVIEEISFDIAAGESVGIIGINGAGKSTLLKMITGTTQPTTGSVMLTGRVAALLELGMGFHPDFTGRQNAYMAGQLLGYSVEEITRLMPEIESFADIGDYIDQPARVYSSGMQVRLAFSVATAIRPDILIVDEALSVGDAYFQHKSFERIREFRKQGTTLLIVSHDKAAIQAICDRAILLNAGKLAMQGEPEAVMDYYNALLADHQKQNVTQSTRPDGKVKTESGTGEAAIEQISICDSSGNPISLIAVGQKIQIKILVLVNEDIEGLVLGCGIKDRLGQMVFGTNTFFTGQALSGAKKGERYLYTASCDANLGEGSYSVHSSLVLNQSHVEKNYHWVDGGFVFQVINTDKPHFVGYCWNEINFDIEKLEEHT</sequence>
<dbReference type="AlphaFoldDB" id="A0A1M6BKY7"/>
<dbReference type="InterPro" id="IPR003593">
    <property type="entry name" value="AAA+_ATPase"/>
</dbReference>
<organism evidence="7 8">
    <name type="scientific">Pollutimonas bauzanensis</name>
    <dbReference type="NCBI Taxonomy" id="658167"/>
    <lineage>
        <taxon>Bacteria</taxon>
        <taxon>Pseudomonadati</taxon>
        <taxon>Pseudomonadota</taxon>
        <taxon>Betaproteobacteria</taxon>
        <taxon>Burkholderiales</taxon>
        <taxon>Alcaligenaceae</taxon>
        <taxon>Pollutimonas</taxon>
    </lineage>
</organism>
<dbReference type="GO" id="GO:0016887">
    <property type="term" value="F:ATP hydrolysis activity"/>
    <property type="evidence" value="ECO:0007669"/>
    <property type="project" value="InterPro"/>
</dbReference>
<dbReference type="Pfam" id="PF00005">
    <property type="entry name" value="ABC_tran"/>
    <property type="match status" value="1"/>
</dbReference>
<evidence type="ECO:0000256" key="3">
    <source>
        <dbReference type="ARBA" id="ARBA00022475"/>
    </source>
</evidence>
<accession>A0A1M6BKY7</accession>
<dbReference type="SUPFAM" id="SSF52540">
    <property type="entry name" value="P-loop containing nucleoside triphosphate hydrolases"/>
    <property type="match status" value="1"/>
</dbReference>
<dbReference type="PROSITE" id="PS50893">
    <property type="entry name" value="ABC_TRANSPORTER_2"/>
    <property type="match status" value="1"/>
</dbReference>
<dbReference type="Gene3D" id="3.40.50.300">
    <property type="entry name" value="P-loop containing nucleotide triphosphate hydrolases"/>
    <property type="match status" value="1"/>
</dbReference>
<evidence type="ECO:0000313" key="8">
    <source>
        <dbReference type="Proteomes" id="UP000184226"/>
    </source>
</evidence>
<dbReference type="InterPro" id="IPR003439">
    <property type="entry name" value="ABC_transporter-like_ATP-bd"/>
</dbReference>
<dbReference type="Pfam" id="PF14524">
    <property type="entry name" value="Wzt_C"/>
    <property type="match status" value="1"/>
</dbReference>